<keyword evidence="2" id="KW-0812">Transmembrane</keyword>
<reference evidence="4" key="1">
    <citation type="submission" date="2023-01" db="EMBL/GenBank/DDBJ databases">
        <title>Metagenome sequencing of chrysophaentin producing Chrysophaeum taylorii.</title>
        <authorList>
            <person name="Davison J."/>
            <person name="Bewley C."/>
        </authorList>
    </citation>
    <scope>NUCLEOTIDE SEQUENCE</scope>
    <source>
        <strain evidence="4">NIES-1699</strain>
    </source>
</reference>
<feature type="transmembrane region" description="Helical" evidence="2">
    <location>
        <begin position="1374"/>
        <end position="1397"/>
    </location>
</feature>
<keyword evidence="5" id="KW-1185">Reference proteome</keyword>
<evidence type="ECO:0000313" key="4">
    <source>
        <dbReference type="EMBL" id="KAJ8613878.1"/>
    </source>
</evidence>
<evidence type="ECO:0000256" key="2">
    <source>
        <dbReference type="SAM" id="Phobius"/>
    </source>
</evidence>
<dbReference type="Gene3D" id="3.30.300.30">
    <property type="match status" value="1"/>
</dbReference>
<dbReference type="Gene3D" id="2.160.10.10">
    <property type="entry name" value="Hexapeptide repeat proteins"/>
    <property type="match status" value="1"/>
</dbReference>
<dbReference type="Pfam" id="PF00501">
    <property type="entry name" value="AMP-binding"/>
    <property type="match status" value="2"/>
</dbReference>
<dbReference type="PANTHER" id="PTHR22754">
    <property type="entry name" value="DISCO-INTERACTING PROTEIN 2 DIP2 -RELATED"/>
    <property type="match status" value="1"/>
</dbReference>
<dbReference type="InterPro" id="IPR042099">
    <property type="entry name" value="ANL_N_sf"/>
</dbReference>
<evidence type="ECO:0000313" key="5">
    <source>
        <dbReference type="Proteomes" id="UP001230188"/>
    </source>
</evidence>
<keyword evidence="2" id="KW-0472">Membrane</keyword>
<dbReference type="Proteomes" id="UP001230188">
    <property type="component" value="Unassembled WGS sequence"/>
</dbReference>
<feature type="transmembrane region" description="Helical" evidence="2">
    <location>
        <begin position="228"/>
        <end position="247"/>
    </location>
</feature>
<sequence>MRSSKPHWWRPWSDEVSWQAQARKTAAALDAETFLTWLDDAGAEAANLSFGTVWNRSEFIAEWLLGDVGLAAGDRAMLVYAPGPEFFVAFVACLRASVLAVPAYPPDPTNLRRGLGKLDLVCASCEAEVGLTGSIVHKLRVATSVWHSWPRIRWHNTDGLGRGLRAFNPASRSRAETGVMITHQNVWHNINALYLPGQRRMVEDRLGETTVSKFFTTRARRGVDDASFCLINGETFVIIAGLMLMFLGPFLAGYHMINFSPLSFLADPLVWLRAISKYRGIWTASPDFGYQLCTKRAAANAPPKDIDLRSLCALGCGAGQRVVPSILREFAAYWRRARLPDYGNYGIFYPSFGMAEHVVATCGETGGLIPSRQRPDLVSCGSDFVVDLLVVDAETRRVLPDGTPGEMWLCSDSVALGYWGKPKLSNETFRARVEPDDGRVYLRTGDEAFIEDGRLFICGRIKDMIIIGGENYYSDDVEIAATEAVGDAARPGCIAAFAVVDDDDENECLCIVLEVRDSAVSECETLASTLRKSVRKAVGLTPRRVVFIKQKTILKTTSGKLRRRAIRGALLAGDLSVVFDSNPGLGAEKNLPGTDHRESSSFPGGSAIVRRVAKQIASLFPPGTSLKDHPDIPAIFRLLLKVPDELMQRLEYDESIVDVAVFVDVIASNVLRMPVLLQVAQELETHQPGWNLPISDERAAADLRRAVCYCFALHAIAFFLWMRAATWNAHEMVSCRRELKNQLSTTETYDWRLTEATTALCQLSSAISAKIAKNRRSPLLLEVDREQIATLFSKKRDQILEKYKMLLRSCTANDQKECCIRGHGWLDKIRSRVTESGDAAHEGRIRRDDNPPPPPPPPKGKDDVSIQIVHQSRHDATDDDALETAVRREQAAYVQATLLRVLASTAETTTQIDDAQVTSVARLGLTSQDALAVQTELWRDLSVEVDFNTLMDPNLSIAQLADKITRIARGEDETPLEEAAAPSRLVPLSNEKVLLLEATTKLPQWVCDMVQALSVVVVVVLVSLALVPSYRWGRWVQWRGNSIGTKRIDVRRDNSPWSHIKIAGTSKVFIYGLGIPLVIPTFMTSLSLWEMWCGDFLKDTVLINAFYRLRFARVVINGIVEKSAVVELGVEIEEGAILRQLSVASQFSRSTRFEMRAWFVDYFWHRIVVRLSGLLFQGNGLATNGLLRALGVDVDWSARFVSAEAVSASEADVITVEARAQISQCVVSCLTAASSYAPVRIGRDAEVGLDAYLEAGTVIGEDSVVGQQTLASGIVPPGSVKLGKITFRRRQSSRGTGNNSTKNGGGGGDLRLALVPFVSRTLLLALFGFVALIPSYELAVLVLFGSSNFYEDQDYLSGANEDGSRWTPPVDRNLGLLCIGPISLVAFACMSLVCRLWTYLVFGNFRRLDGTSRWVFEAFHEYQFMIIYASHKFAMPLLQGSRLAVAYMRFWGADVDWTAFINNQLFYEPPLLSLEAGCVVDQGVWHLGHVFISVSRYF</sequence>
<keyword evidence="2" id="KW-1133">Transmembrane helix</keyword>
<feature type="transmembrane region" description="Helical" evidence="2">
    <location>
        <begin position="1009"/>
        <end position="1030"/>
    </location>
</feature>
<evidence type="ECO:0000259" key="3">
    <source>
        <dbReference type="Pfam" id="PF00501"/>
    </source>
</evidence>
<feature type="compositionally biased region" description="Basic and acidic residues" evidence="1">
    <location>
        <begin position="836"/>
        <end position="850"/>
    </location>
</feature>
<evidence type="ECO:0000256" key="1">
    <source>
        <dbReference type="SAM" id="MobiDB-lite"/>
    </source>
</evidence>
<dbReference type="SUPFAM" id="SSF56801">
    <property type="entry name" value="Acetyl-CoA synthetase-like"/>
    <property type="match status" value="1"/>
</dbReference>
<dbReference type="SUPFAM" id="SSF51161">
    <property type="entry name" value="Trimeric LpxA-like enzymes"/>
    <property type="match status" value="1"/>
</dbReference>
<gene>
    <name evidence="4" type="ORF">CTAYLR_008678</name>
</gene>
<dbReference type="InterPro" id="IPR000873">
    <property type="entry name" value="AMP-dep_synth/lig_dom"/>
</dbReference>
<dbReference type="InterPro" id="IPR045851">
    <property type="entry name" value="AMP-bd_C_sf"/>
</dbReference>
<dbReference type="Gene3D" id="3.40.50.12780">
    <property type="entry name" value="N-terminal domain of ligase-like"/>
    <property type="match status" value="1"/>
</dbReference>
<feature type="domain" description="AMP-dependent synthetase/ligase" evidence="3">
    <location>
        <begin position="37"/>
        <end position="132"/>
    </location>
</feature>
<feature type="transmembrane region" description="Helical" evidence="2">
    <location>
        <begin position="1321"/>
        <end position="1344"/>
    </location>
</feature>
<dbReference type="InterPro" id="IPR011004">
    <property type="entry name" value="Trimer_LpxA-like_sf"/>
</dbReference>
<dbReference type="EMBL" id="JAQMWT010000020">
    <property type="protein sequence ID" value="KAJ8613878.1"/>
    <property type="molecule type" value="Genomic_DNA"/>
</dbReference>
<name>A0AAD7XNE5_9STRA</name>
<protein>
    <recommendedName>
        <fullName evidence="3">AMP-dependent synthetase/ligase domain-containing protein</fullName>
    </recommendedName>
</protein>
<accession>A0AAD7XNE5</accession>
<feature type="domain" description="AMP-dependent synthetase/ligase" evidence="3">
    <location>
        <begin position="178"/>
        <end position="419"/>
    </location>
</feature>
<dbReference type="PANTHER" id="PTHR22754:SF32">
    <property type="entry name" value="DISCO-INTERACTING PROTEIN 2"/>
    <property type="match status" value="1"/>
</dbReference>
<proteinExistence type="predicted"/>
<feature type="region of interest" description="Disordered" evidence="1">
    <location>
        <begin position="836"/>
        <end position="864"/>
    </location>
</feature>
<organism evidence="4 5">
    <name type="scientific">Chrysophaeum taylorii</name>
    <dbReference type="NCBI Taxonomy" id="2483200"/>
    <lineage>
        <taxon>Eukaryota</taxon>
        <taxon>Sar</taxon>
        <taxon>Stramenopiles</taxon>
        <taxon>Ochrophyta</taxon>
        <taxon>Pelagophyceae</taxon>
        <taxon>Pelagomonadales</taxon>
        <taxon>Pelagomonadaceae</taxon>
        <taxon>Chrysophaeum</taxon>
    </lineage>
</organism>
<comment type="caution">
    <text evidence="4">The sequence shown here is derived from an EMBL/GenBank/DDBJ whole genome shotgun (WGS) entry which is preliminary data.</text>
</comment>